<proteinExistence type="predicted"/>
<evidence type="ECO:0000256" key="1">
    <source>
        <dbReference type="SAM" id="MobiDB-lite"/>
    </source>
</evidence>
<accession>A0A975II79</accession>
<protein>
    <submittedName>
        <fullName evidence="3">Type IV conjugative transfer system lipoprotein TraV</fullName>
    </submittedName>
</protein>
<dbReference type="AlphaFoldDB" id="A0A975II79"/>
<evidence type="ECO:0000313" key="3">
    <source>
        <dbReference type="EMBL" id="QTR54667.1"/>
    </source>
</evidence>
<evidence type="ECO:0000313" key="4">
    <source>
        <dbReference type="Proteomes" id="UP000672009"/>
    </source>
</evidence>
<evidence type="ECO:0000256" key="2">
    <source>
        <dbReference type="SAM" id="SignalP"/>
    </source>
</evidence>
<name>A0A975II79_9GAMM</name>
<dbReference type="Pfam" id="PF09676">
    <property type="entry name" value="TraV"/>
    <property type="match status" value="1"/>
</dbReference>
<dbReference type="InterPro" id="IPR014118">
    <property type="entry name" value="T4SS_TraV"/>
</dbReference>
<keyword evidence="4" id="KW-1185">Reference proteome</keyword>
<keyword evidence="3" id="KW-0449">Lipoprotein</keyword>
<dbReference type="NCBIfam" id="TIGR02747">
    <property type="entry name" value="TraV"/>
    <property type="match status" value="1"/>
</dbReference>
<dbReference type="KEGG" id="tun:J9260_06145"/>
<feature type="region of interest" description="Disordered" evidence="1">
    <location>
        <begin position="143"/>
        <end position="179"/>
    </location>
</feature>
<gene>
    <name evidence="3" type="primary">traV</name>
    <name evidence="3" type="ORF">J9260_06145</name>
</gene>
<feature type="signal peptide" evidence="2">
    <location>
        <begin position="1"/>
        <end position="28"/>
    </location>
</feature>
<dbReference type="EMBL" id="CP072793">
    <property type="protein sequence ID" value="QTR54667.1"/>
    <property type="molecule type" value="Genomic_DNA"/>
</dbReference>
<reference evidence="3" key="1">
    <citation type="submission" date="2021-04" db="EMBL/GenBank/DDBJ databases">
        <title>Genomics, taxonomy and metabolism of representatives of sulfur bacteria of the genus Thiothrix: Thiothrix fructosivorans QT, Thiothrix unzii A1T and three new species, Thiothrix subterranea sp. nov., Thiothrix litoralis sp. nov. and 'Candidatus Thiothrix anitrata' sp. nov.</title>
        <authorList>
            <person name="Ravin N.V."/>
            <person name="Smolyakov D."/>
            <person name="Rudenko T.S."/>
            <person name="Mardanov A.V."/>
            <person name="Beletsky A.V."/>
            <person name="Markov N.D."/>
            <person name="Fomenkov A.I."/>
            <person name="Roberts R.J."/>
            <person name="Karnachuk O.V."/>
            <person name="Novikov A."/>
            <person name="Grabovich M.Y."/>
        </authorList>
    </citation>
    <scope>NUCLEOTIDE SEQUENCE</scope>
    <source>
        <strain evidence="3">A1</strain>
    </source>
</reference>
<sequence>MMMMPFHLIIVLLGVLLLSGCSTSPNYACGTPQGGKCQSVSDSYLSALGKKLKGNATATKTTNTTGKPAVEASARVTQYIPEGVAIRSLPQVMRVWIAPWEDNNGVFHDQSYSYFVADAGEWSLRANTEKSLYPNGYALLERPTDKTAAPADNKADAKPKAAMTTQQAQDQALDFMAGE</sequence>
<organism evidence="3 4">
    <name type="scientific">Thiothrix unzii</name>
    <dbReference type="NCBI Taxonomy" id="111769"/>
    <lineage>
        <taxon>Bacteria</taxon>
        <taxon>Pseudomonadati</taxon>
        <taxon>Pseudomonadota</taxon>
        <taxon>Gammaproteobacteria</taxon>
        <taxon>Thiotrichales</taxon>
        <taxon>Thiotrichaceae</taxon>
        <taxon>Thiothrix</taxon>
    </lineage>
</organism>
<dbReference type="RefSeq" id="WP_210220143.1">
    <property type="nucleotide sequence ID" value="NZ_CP072793.1"/>
</dbReference>
<feature type="compositionally biased region" description="Low complexity" evidence="1">
    <location>
        <begin position="160"/>
        <end position="172"/>
    </location>
</feature>
<keyword evidence="2" id="KW-0732">Signal</keyword>
<feature type="chain" id="PRO_5036871639" evidence="2">
    <location>
        <begin position="29"/>
        <end position="179"/>
    </location>
</feature>
<dbReference type="Proteomes" id="UP000672009">
    <property type="component" value="Chromosome"/>
</dbReference>